<protein>
    <submittedName>
        <fullName evidence="1">Uncharacterized protein conserved in bacteria, putative lipoprotein</fullName>
    </submittedName>
</protein>
<name>A0A0F7HDM6_SERFO</name>
<dbReference type="EMBL" id="CABEEZ010000100">
    <property type="protein sequence ID" value="VTR41481.1"/>
    <property type="molecule type" value="Genomic_DNA"/>
</dbReference>
<accession>A0A0F7HDM6</accession>
<evidence type="ECO:0000313" key="1">
    <source>
        <dbReference type="EMBL" id="VTR41481.1"/>
    </source>
</evidence>
<dbReference type="InterPro" id="IPR017160">
    <property type="entry name" value="UCP037256"/>
</dbReference>
<dbReference type="AlphaFoldDB" id="A0A0F7HDM6"/>
<gene>
    <name evidence="1" type="ORF">NCTC12965_04686</name>
</gene>
<reference evidence="1" key="1">
    <citation type="submission" date="2019-05" db="EMBL/GenBank/DDBJ databases">
        <authorList>
            <consortium name="Pathogen Informatics"/>
        </authorList>
    </citation>
    <scope>NUCLEOTIDE SEQUENCE [LARGE SCALE GENOMIC DNA]</scope>
    <source>
        <strain evidence="1">NCTC12965</strain>
    </source>
</reference>
<sequence length="111" mass="12506">MKMFKVLLFSSLVSVSAAQAASFDCDKALGLDEKAICASRSLSDKDVEMVTKYQFLRGLFAMGTRGEMQDRQQSWLAQRKQCGSNVDCLSQSYQTRIAELDDIYQHINKPL</sequence>
<dbReference type="KEGG" id="sfw:WN53_19500"/>
<proteinExistence type="predicted"/>
<dbReference type="GO" id="GO:0005576">
    <property type="term" value="C:extracellular region"/>
    <property type="evidence" value="ECO:0007669"/>
    <property type="project" value="TreeGrafter"/>
</dbReference>
<dbReference type="InterPro" id="IPR052755">
    <property type="entry name" value="Lysozyme_Inhibitor_LprI"/>
</dbReference>
<dbReference type="PIRSF" id="PIRSF037256">
    <property type="entry name" value="UCP037256"/>
    <property type="match status" value="1"/>
</dbReference>
<keyword evidence="1" id="KW-0449">Lipoprotein</keyword>
<dbReference type="PANTHER" id="PTHR37549:SF1">
    <property type="entry name" value="LIPOPROTEIN LPRI"/>
    <property type="match status" value="1"/>
</dbReference>
<organism evidence="1">
    <name type="scientific">Serratia fonticola</name>
    <dbReference type="NCBI Taxonomy" id="47917"/>
    <lineage>
        <taxon>Bacteria</taxon>
        <taxon>Pseudomonadati</taxon>
        <taxon>Pseudomonadota</taxon>
        <taxon>Gammaproteobacteria</taxon>
        <taxon>Enterobacterales</taxon>
        <taxon>Yersiniaceae</taxon>
        <taxon>Serratia</taxon>
    </lineage>
</organism>
<dbReference type="PANTHER" id="PTHR37549">
    <property type="entry name" value="LIPOPROTEIN LPRI"/>
    <property type="match status" value="1"/>
</dbReference>